<dbReference type="PROSITE" id="PS00108">
    <property type="entry name" value="PROTEIN_KINASE_ST"/>
    <property type="match status" value="1"/>
</dbReference>
<accession>A0A8J4Q104</accession>
<dbReference type="InterPro" id="IPR045269">
    <property type="entry name" value="Atg1-like"/>
</dbReference>
<dbReference type="GO" id="GO:0005524">
    <property type="term" value="F:ATP binding"/>
    <property type="evidence" value="ECO:0007669"/>
    <property type="project" value="UniProtKB-UniRule"/>
</dbReference>
<dbReference type="InterPro" id="IPR000719">
    <property type="entry name" value="Prot_kinase_dom"/>
</dbReference>
<keyword evidence="3" id="KW-0418">Kinase</keyword>
<dbReference type="GO" id="GO:0000045">
    <property type="term" value="P:autophagosome assembly"/>
    <property type="evidence" value="ECO:0007669"/>
    <property type="project" value="TreeGrafter"/>
</dbReference>
<keyword evidence="4 5" id="KW-0067">ATP-binding</keyword>
<keyword evidence="9" id="KW-1185">Reference proteome</keyword>
<keyword evidence="6" id="KW-0175">Coiled coil</keyword>
<dbReference type="Proteomes" id="UP000695562">
    <property type="component" value="Unassembled WGS sequence"/>
</dbReference>
<dbReference type="AlphaFoldDB" id="A0A8J4Q104"/>
<feature type="binding site" evidence="5">
    <location>
        <position position="42"/>
    </location>
    <ligand>
        <name>ATP</name>
        <dbReference type="ChEBI" id="CHEBI:30616"/>
    </ligand>
</feature>
<dbReference type="InterPro" id="IPR017441">
    <property type="entry name" value="Protein_kinase_ATP_BS"/>
</dbReference>
<dbReference type="Pfam" id="PF00069">
    <property type="entry name" value="Pkinase"/>
    <property type="match status" value="1"/>
</dbReference>
<evidence type="ECO:0000256" key="1">
    <source>
        <dbReference type="ARBA" id="ARBA00022679"/>
    </source>
</evidence>
<evidence type="ECO:0000313" key="9">
    <source>
        <dbReference type="Proteomes" id="UP000695562"/>
    </source>
</evidence>
<dbReference type="GO" id="GO:0005776">
    <property type="term" value="C:autophagosome"/>
    <property type="evidence" value="ECO:0007669"/>
    <property type="project" value="TreeGrafter"/>
</dbReference>
<dbReference type="CDD" id="cd00180">
    <property type="entry name" value="PKc"/>
    <property type="match status" value="1"/>
</dbReference>
<reference evidence="8" key="1">
    <citation type="submission" date="2020-01" db="EMBL/GenBank/DDBJ databases">
        <title>Development of genomics and gene disruption for Polysphondylium violaceum indicates a role for the polyketide synthase stlB in stalk morphogenesis.</title>
        <authorList>
            <person name="Narita B."/>
            <person name="Kawabe Y."/>
            <person name="Kin K."/>
            <person name="Saito T."/>
            <person name="Gibbs R."/>
            <person name="Kuspa A."/>
            <person name="Muzny D."/>
            <person name="Queller D."/>
            <person name="Richards S."/>
            <person name="Strassman J."/>
            <person name="Sucgang R."/>
            <person name="Worley K."/>
            <person name="Schaap P."/>
        </authorList>
    </citation>
    <scope>NUCLEOTIDE SEQUENCE</scope>
    <source>
        <strain evidence="8">QSvi11</strain>
    </source>
</reference>
<dbReference type="PANTHER" id="PTHR24348:SF22">
    <property type="entry name" value="NON-SPECIFIC SERINE_THREONINE PROTEIN KINASE"/>
    <property type="match status" value="1"/>
</dbReference>
<dbReference type="PANTHER" id="PTHR24348">
    <property type="entry name" value="SERINE/THREONINE-PROTEIN KINASE UNC-51-RELATED"/>
    <property type="match status" value="1"/>
</dbReference>
<sequence>MNSVFTFNQKQYKLVNSIGAGEFANVHLAVCLQDGQQVAVKKYKSSSSNTEVSRNTIKNLECEILRYMSTQPYHDNIVRFLGFLDENSLLFEYCEKGEFTKYLGRINKEQTEELMREAFVQWISGLHFLQTRDRAVVHRDIKLANIIVQRRYGKDIFKIADFGFASNKHSSDEMYKSLYGTPRNTAPEIRNQESYGISADIYSIGRCLYDVLAVCPEQIGDPQFNPLYVRERSTDYQDLITRMMDCKENRITVNDIIKHPWITSKTISIKLFGKSLKTKRDTITVDQLTKFFYNITTVNEFSDYIGIDLNNNILLCSYEGREGINTLQDNIFYPIYTIKSIIIISKNFKPTFQNFSLEPLVFYTKNNQDNLENDSKDNTLDIINNVLSILEYLIDLYDGYSIFKFIRNFIHDFRNVDSKVNIEKFIQNLSCYKSSIEVIKNLKEIDHQGNETNNLVFDSFPLLLKSLISSTNMAKVQDLLSSMDHILSIDYKELDKLFIELLDKFDVVERLSDLQQIKETFLKKVTVLRDPEQDAVLNDIIGGVIDIYSKFIKKDITTSTKLCLNTQFFMKVYLDIDQVNKFTLITCLKEIDMYKEISKIPDLYQIYRNEVKRRNIFNSEFKKLTLAYQKKLYYINQLEKKHCKSIDNNNNINEQEDDEQLLNDFILIGDNDAIIIKLKKENVELMNHIETKRKEMESFQQIYPFKYLYQLLDIAIYQDLDSIQYQTNSEMRMLAAQQLSQIREIEQSYIQLYDSSNHNKLASEIILDTIQKETIDNRVALESFIQFNNLDISTREKQEKLDQLKKNVAEKKSQLATVTQENHRELHRFKLQIDQEQSNLSKMIRDKQERLTFIKQQLASINLDNQNQEFVQQKEKIKALEEQILKLTNTIQPNH</sequence>
<dbReference type="Gene3D" id="1.10.510.10">
    <property type="entry name" value="Transferase(Phosphotransferase) domain 1"/>
    <property type="match status" value="1"/>
</dbReference>
<evidence type="ECO:0000259" key="7">
    <source>
        <dbReference type="PROSITE" id="PS50011"/>
    </source>
</evidence>
<dbReference type="EMBL" id="AJWJ01000014">
    <property type="protein sequence ID" value="KAF2077978.1"/>
    <property type="molecule type" value="Genomic_DNA"/>
</dbReference>
<evidence type="ECO:0000256" key="4">
    <source>
        <dbReference type="ARBA" id="ARBA00022840"/>
    </source>
</evidence>
<evidence type="ECO:0000313" key="8">
    <source>
        <dbReference type="EMBL" id="KAF2077978.1"/>
    </source>
</evidence>
<keyword evidence="2 5" id="KW-0547">Nucleotide-binding</keyword>
<organism evidence="8 9">
    <name type="scientific">Polysphondylium violaceum</name>
    <dbReference type="NCBI Taxonomy" id="133409"/>
    <lineage>
        <taxon>Eukaryota</taxon>
        <taxon>Amoebozoa</taxon>
        <taxon>Evosea</taxon>
        <taxon>Eumycetozoa</taxon>
        <taxon>Dictyostelia</taxon>
        <taxon>Dictyosteliales</taxon>
        <taxon>Dictyosteliaceae</taxon>
        <taxon>Polysphondylium</taxon>
    </lineage>
</organism>
<dbReference type="PROSITE" id="PS00107">
    <property type="entry name" value="PROTEIN_KINASE_ATP"/>
    <property type="match status" value="1"/>
</dbReference>
<feature type="domain" description="Protein kinase" evidence="7">
    <location>
        <begin position="12"/>
        <end position="262"/>
    </location>
</feature>
<dbReference type="GO" id="GO:0000407">
    <property type="term" value="C:phagophore assembly site"/>
    <property type="evidence" value="ECO:0007669"/>
    <property type="project" value="TreeGrafter"/>
</dbReference>
<dbReference type="SMART" id="SM00220">
    <property type="entry name" value="S_TKc"/>
    <property type="match status" value="1"/>
</dbReference>
<feature type="coiled-coil region" evidence="6">
    <location>
        <begin position="863"/>
        <end position="890"/>
    </location>
</feature>
<keyword evidence="1" id="KW-0808">Transferase</keyword>
<feature type="coiled-coil region" evidence="6">
    <location>
        <begin position="787"/>
        <end position="821"/>
    </location>
</feature>
<dbReference type="GO" id="GO:0004674">
    <property type="term" value="F:protein serine/threonine kinase activity"/>
    <property type="evidence" value="ECO:0007669"/>
    <property type="project" value="InterPro"/>
</dbReference>
<evidence type="ECO:0000256" key="2">
    <source>
        <dbReference type="ARBA" id="ARBA00022741"/>
    </source>
</evidence>
<dbReference type="InterPro" id="IPR008271">
    <property type="entry name" value="Ser/Thr_kinase_AS"/>
</dbReference>
<dbReference type="SUPFAM" id="SSF56112">
    <property type="entry name" value="Protein kinase-like (PK-like)"/>
    <property type="match status" value="1"/>
</dbReference>
<comment type="caution">
    <text evidence="8">The sequence shown here is derived from an EMBL/GenBank/DDBJ whole genome shotgun (WGS) entry which is preliminary data.</text>
</comment>
<proteinExistence type="predicted"/>
<evidence type="ECO:0000256" key="3">
    <source>
        <dbReference type="ARBA" id="ARBA00022777"/>
    </source>
</evidence>
<dbReference type="GO" id="GO:0010506">
    <property type="term" value="P:regulation of autophagy"/>
    <property type="evidence" value="ECO:0007669"/>
    <property type="project" value="InterPro"/>
</dbReference>
<dbReference type="GO" id="GO:0005829">
    <property type="term" value="C:cytosol"/>
    <property type="evidence" value="ECO:0007669"/>
    <property type="project" value="TreeGrafter"/>
</dbReference>
<evidence type="ECO:0000256" key="5">
    <source>
        <dbReference type="PROSITE-ProRule" id="PRU10141"/>
    </source>
</evidence>
<evidence type="ECO:0000256" key="6">
    <source>
        <dbReference type="SAM" id="Coils"/>
    </source>
</evidence>
<name>A0A8J4Q104_9MYCE</name>
<dbReference type="OrthoDB" id="20066at2759"/>
<protein>
    <recommendedName>
        <fullName evidence="7">Protein kinase domain-containing protein</fullName>
    </recommendedName>
</protein>
<dbReference type="InterPro" id="IPR011009">
    <property type="entry name" value="Kinase-like_dom_sf"/>
</dbReference>
<gene>
    <name evidence="8" type="ORF">CYY_000702</name>
</gene>
<dbReference type="PROSITE" id="PS50011">
    <property type="entry name" value="PROTEIN_KINASE_DOM"/>
    <property type="match status" value="1"/>
</dbReference>
<dbReference type="GO" id="GO:0016020">
    <property type="term" value="C:membrane"/>
    <property type="evidence" value="ECO:0007669"/>
    <property type="project" value="TreeGrafter"/>
</dbReference>